<dbReference type="InterPro" id="IPR006477">
    <property type="entry name" value="Yir_bir_cir"/>
</dbReference>
<gene>
    <name evidence="1" type="ORF">PBSP11A_000496500</name>
</gene>
<proteinExistence type="predicted"/>
<evidence type="ECO:0000313" key="2">
    <source>
        <dbReference type="Proteomes" id="UP000219860"/>
    </source>
</evidence>
<reference evidence="1 2" key="1">
    <citation type="submission" date="2016-08" db="EMBL/GenBank/DDBJ databases">
        <authorList>
            <consortium name="Pathogen Informatics"/>
        </authorList>
    </citation>
    <scope>NUCLEOTIDE SEQUENCE [LARGE SCALE GENOMIC DNA]</scope>
    <source>
        <strain evidence="1 2">SP11 Antwerpcl1</strain>
    </source>
</reference>
<sequence>MTLNVCKAFEGIEEFLPDNFSFENNHTSTKIYNAYCPISKETGKGKCGTIGQIVSAVTTLLLKNLFTGDDYIESDNKNNEYITYIMLWLSDKMKLIKTGNYGSVSDFDTTFIKYDEYYNENIDQINKKENIMNIKIDEMHKLYGLLNDLCNVITKYTNDPSNCSSFSNFASNWEKQSNQLVNKKIKVFEDEYYCDVLLTLKNAYQKFRNDNHIQNKLPQIIDIEEINNCKKLCKAATKSWIICSYKETGKGKCGTIGQIVSAVTTLLLKNLFTGDDYIESDNKNNEYITYIMLWLSDKMKLIKTGNYGSVSDFDTTFIKYDEYYNEHIDQINKKENIMNIKIDEMH</sequence>
<evidence type="ECO:0000313" key="1">
    <source>
        <dbReference type="EMBL" id="SCL82687.1"/>
    </source>
</evidence>
<dbReference type="OrthoDB" id="373309at2759"/>
<accession>A0A1D3L6P8</accession>
<dbReference type="Pfam" id="PF06022">
    <property type="entry name" value="Cir_Bir_Yir"/>
    <property type="match status" value="2"/>
</dbReference>
<feature type="non-terminal residue" evidence="1">
    <location>
        <position position="346"/>
    </location>
</feature>
<dbReference type="Proteomes" id="UP000219860">
    <property type="component" value="Unassembled WGS sequence"/>
</dbReference>
<dbReference type="AlphaFoldDB" id="A0A1D3L6P8"/>
<organism evidence="1 2">
    <name type="scientific">Plasmodium berghei</name>
    <dbReference type="NCBI Taxonomy" id="5821"/>
    <lineage>
        <taxon>Eukaryota</taxon>
        <taxon>Sar</taxon>
        <taxon>Alveolata</taxon>
        <taxon>Apicomplexa</taxon>
        <taxon>Aconoidasida</taxon>
        <taxon>Haemosporida</taxon>
        <taxon>Plasmodiidae</taxon>
        <taxon>Plasmodium</taxon>
        <taxon>Plasmodium (Vinckeia)</taxon>
    </lineage>
</organism>
<dbReference type="EMBL" id="FMII01000090">
    <property type="protein sequence ID" value="SCL82687.1"/>
    <property type="molecule type" value="Genomic_DNA"/>
</dbReference>
<dbReference type="VEuPathDB" id="PlasmoDB:PBANKA_1400061"/>
<protein>
    <submittedName>
        <fullName evidence="1">Plasmodium variant antigen protein Cir/Yir/Bir, putative</fullName>
    </submittedName>
</protein>
<name>A0A1D3L6P8_PLABE</name>
<dbReference type="NCBIfam" id="TIGR01590">
    <property type="entry name" value="yir-bir-cir_Pla"/>
    <property type="match status" value="1"/>
</dbReference>